<dbReference type="AlphaFoldDB" id="A0A5S4FUA6"/>
<dbReference type="OrthoDB" id="3442919at2"/>
<gene>
    <name evidence="2" type="ORF">ETD96_43170</name>
</gene>
<sequence>MAADLDRWLAEDGTSPSEAVPVDHPHDGTVRTHRGVDAARVKIKGRLPQPVLEEFAHEGPGTLRAWLRRTEFGRGTPALTKRCTHRFRILRRHHINGWALGRSPTDIDELELTCGWHNRYKHTHPDRIHITKPPDGRYTYRLPPPGAGRAKGPPSWTTTSASCPLPTSQAA</sequence>
<protein>
    <submittedName>
        <fullName evidence="2">Uncharacterized protein</fullName>
    </submittedName>
</protein>
<accession>A0A5S4FUA6</accession>
<proteinExistence type="predicted"/>
<evidence type="ECO:0000313" key="3">
    <source>
        <dbReference type="Proteomes" id="UP000305238"/>
    </source>
</evidence>
<reference evidence="2 3" key="1">
    <citation type="submission" date="2019-05" db="EMBL/GenBank/DDBJ databases">
        <title>Draft genome sequence of Actinomadura geliboluensis A8036.</title>
        <authorList>
            <person name="Saricaoglu S."/>
            <person name="Isik K."/>
        </authorList>
    </citation>
    <scope>NUCLEOTIDE SEQUENCE [LARGE SCALE GENOMIC DNA]</scope>
    <source>
        <strain evidence="2 3">A8036</strain>
    </source>
</reference>
<feature type="compositionally biased region" description="Polar residues" evidence="1">
    <location>
        <begin position="155"/>
        <end position="171"/>
    </location>
</feature>
<comment type="caution">
    <text evidence="2">The sequence shown here is derived from an EMBL/GenBank/DDBJ whole genome shotgun (WGS) entry which is preliminary data.</text>
</comment>
<keyword evidence="3" id="KW-1185">Reference proteome</keyword>
<evidence type="ECO:0000313" key="2">
    <source>
        <dbReference type="EMBL" id="TMR24345.1"/>
    </source>
</evidence>
<organism evidence="2 3">
    <name type="scientific">Actinomadura geliboluensis</name>
    <dbReference type="NCBI Taxonomy" id="882440"/>
    <lineage>
        <taxon>Bacteria</taxon>
        <taxon>Bacillati</taxon>
        <taxon>Actinomycetota</taxon>
        <taxon>Actinomycetes</taxon>
        <taxon>Streptosporangiales</taxon>
        <taxon>Thermomonosporaceae</taxon>
        <taxon>Actinomadura</taxon>
    </lineage>
</organism>
<name>A0A5S4FUA6_9ACTN</name>
<dbReference type="Proteomes" id="UP000305238">
    <property type="component" value="Unassembled WGS sequence"/>
</dbReference>
<dbReference type="RefSeq" id="WP_138642256.1">
    <property type="nucleotide sequence ID" value="NZ_JASWDG010000007.1"/>
</dbReference>
<dbReference type="EMBL" id="VCKZ01000661">
    <property type="protein sequence ID" value="TMR24345.1"/>
    <property type="molecule type" value="Genomic_DNA"/>
</dbReference>
<feature type="region of interest" description="Disordered" evidence="1">
    <location>
        <begin position="141"/>
        <end position="171"/>
    </location>
</feature>
<evidence type="ECO:0000256" key="1">
    <source>
        <dbReference type="SAM" id="MobiDB-lite"/>
    </source>
</evidence>